<feature type="transmembrane region" description="Helical" evidence="1">
    <location>
        <begin position="251"/>
        <end position="269"/>
    </location>
</feature>
<proteinExistence type="predicted"/>
<keyword evidence="1" id="KW-0472">Membrane</keyword>
<feature type="transmembrane region" description="Helical" evidence="1">
    <location>
        <begin position="437"/>
        <end position="453"/>
    </location>
</feature>
<name>A0A6J6RYP7_9ZZZZ</name>
<organism evidence="2">
    <name type="scientific">freshwater metagenome</name>
    <dbReference type="NCBI Taxonomy" id="449393"/>
    <lineage>
        <taxon>unclassified sequences</taxon>
        <taxon>metagenomes</taxon>
        <taxon>ecological metagenomes</taxon>
    </lineage>
</organism>
<feature type="transmembrane region" description="Helical" evidence="1">
    <location>
        <begin position="57"/>
        <end position="79"/>
    </location>
</feature>
<protein>
    <submittedName>
        <fullName evidence="2">Unannotated protein</fullName>
    </submittedName>
</protein>
<feature type="transmembrane region" description="Helical" evidence="1">
    <location>
        <begin position="465"/>
        <end position="489"/>
    </location>
</feature>
<feature type="transmembrane region" description="Helical" evidence="1">
    <location>
        <begin position="226"/>
        <end position="245"/>
    </location>
</feature>
<feature type="transmembrane region" description="Helical" evidence="1">
    <location>
        <begin position="6"/>
        <end position="26"/>
    </location>
</feature>
<accession>A0A6J6RYP7</accession>
<evidence type="ECO:0000313" key="2">
    <source>
        <dbReference type="EMBL" id="CAB4727603.1"/>
    </source>
</evidence>
<feature type="transmembrane region" description="Helical" evidence="1">
    <location>
        <begin position="318"/>
        <end position="337"/>
    </location>
</feature>
<keyword evidence="1" id="KW-0812">Transmembrane</keyword>
<dbReference type="AlphaFoldDB" id="A0A6J6RYP7"/>
<feature type="transmembrane region" description="Helical" evidence="1">
    <location>
        <begin position="198"/>
        <end position="219"/>
    </location>
</feature>
<keyword evidence="1" id="KW-1133">Transmembrane helix</keyword>
<gene>
    <name evidence="2" type="ORF">UFOPK2579_02384</name>
</gene>
<feature type="transmembrane region" description="Helical" evidence="1">
    <location>
        <begin position="33"/>
        <end position="51"/>
    </location>
</feature>
<reference evidence="2" key="1">
    <citation type="submission" date="2020-05" db="EMBL/GenBank/DDBJ databases">
        <authorList>
            <person name="Chiriac C."/>
            <person name="Salcher M."/>
            <person name="Ghai R."/>
            <person name="Kavagutti S V."/>
        </authorList>
    </citation>
    <scope>NUCLEOTIDE SEQUENCE</scope>
</reference>
<sequence length="757" mass="79652">MIEAVAVVVAMYAVLAAAGWCVLAPADPTTRDALLPAAPVLGAAFVAAVCSTTTQWWSIRVGVLVVGLLLAAVVAVGVRRGQRPWRVGRRAVVGLLLCPVLTVGGAAVAALPTIWVGDSRPVAATIIVDQFYFAATSTYLTDEPIVPAPYWNPDDWAGSATPSVGPVVDVVSNRLRYGQASVSSALSLLLHRDPSDTVTPMSIMLLVLLGSAVFTAASLLGARRGWALLAVPLATSSLYVTTQSLEGKNDGLLGVSLALVALALSCAVTRRSAYAWPLVVAAAGLAAVYSELVLVLVAPIALMTVIGPRGQLLARLNVVGGSWALAAVLTPWAWIWLAQSARVGDRHSQGSTPFEGRHGLDLLRAAVGVDPDLGVGATALSVVAVLCLVVVTVGLVATVVLTPWRGVTLGLVLALGALEYSAITSDAGNLQYRTAQLGYPFLLLLAVVGWDTLAERRPLRLPKMLRLPVAITPVVAVSVLAGLAVGNVATAATHLPRERALVQHVPADELAEAASWVRDVGVAGGDDVSVVVPRFTDLIWLALELRDDEGVDYPVVPAIYLGNFPRWDRRPDRYYLVGTGVGLAGEVTVLHRNARYQLVELGASGQILTPFQPTFYWARPTYMRGLPCAREGAQVLLLRGSSAPGTFTIASRTVRPVATNLRLDLDGSPVRRRADPVTEQGWQVQTFQAPRSRSAVLGITPSVAAQDVGTTALPLVLGDSTVASRSDLDQGLTDFCLADPADSTDGYDRDLTSLTTD</sequence>
<feature type="transmembrane region" description="Helical" evidence="1">
    <location>
        <begin position="373"/>
        <end position="401"/>
    </location>
</feature>
<feature type="transmembrane region" description="Helical" evidence="1">
    <location>
        <begin position="91"/>
        <end position="115"/>
    </location>
</feature>
<feature type="transmembrane region" description="Helical" evidence="1">
    <location>
        <begin position="276"/>
        <end position="306"/>
    </location>
</feature>
<evidence type="ECO:0000256" key="1">
    <source>
        <dbReference type="SAM" id="Phobius"/>
    </source>
</evidence>
<dbReference type="EMBL" id="CAEZXR010000349">
    <property type="protein sequence ID" value="CAB4727603.1"/>
    <property type="molecule type" value="Genomic_DNA"/>
</dbReference>